<keyword evidence="9" id="KW-1185">Reference proteome</keyword>
<name>A0A0Q9WUP4_DROWI</name>
<evidence type="ECO:0000256" key="7">
    <source>
        <dbReference type="SAM" id="Phobius"/>
    </source>
</evidence>
<feature type="region of interest" description="Disordered" evidence="6">
    <location>
        <begin position="1"/>
        <end position="36"/>
    </location>
</feature>
<keyword evidence="7" id="KW-0472">Membrane</keyword>
<feature type="active site" description="Proton acceptor" evidence="4">
    <location>
        <position position="275"/>
    </location>
</feature>
<dbReference type="EMBL" id="CH964214">
    <property type="protein sequence ID" value="KRF99272.1"/>
    <property type="molecule type" value="Genomic_DNA"/>
</dbReference>
<reference evidence="8 9" key="1">
    <citation type="journal article" date="2007" name="Nature">
        <title>Evolution of genes and genomes on the Drosophila phylogeny.</title>
        <authorList>
            <consortium name="Drosophila 12 Genomes Consortium"/>
            <person name="Clark A.G."/>
            <person name="Eisen M.B."/>
            <person name="Smith D.R."/>
            <person name="Bergman C.M."/>
            <person name="Oliver B."/>
            <person name="Markow T.A."/>
            <person name="Kaufman T.C."/>
            <person name="Kellis M."/>
            <person name="Gelbart W."/>
            <person name="Iyer V.N."/>
            <person name="Pollard D.A."/>
            <person name="Sackton T.B."/>
            <person name="Larracuente A.M."/>
            <person name="Singh N.D."/>
            <person name="Abad J.P."/>
            <person name="Abt D.N."/>
            <person name="Adryan B."/>
            <person name="Aguade M."/>
            <person name="Akashi H."/>
            <person name="Anderson W.W."/>
            <person name="Aquadro C.F."/>
            <person name="Ardell D.H."/>
            <person name="Arguello R."/>
            <person name="Artieri C.G."/>
            <person name="Barbash D.A."/>
            <person name="Barker D."/>
            <person name="Barsanti P."/>
            <person name="Batterham P."/>
            <person name="Batzoglou S."/>
            <person name="Begun D."/>
            <person name="Bhutkar A."/>
            <person name="Blanco E."/>
            <person name="Bosak S.A."/>
            <person name="Bradley R.K."/>
            <person name="Brand A.D."/>
            <person name="Brent M.R."/>
            <person name="Brooks A.N."/>
            <person name="Brown R.H."/>
            <person name="Butlin R.K."/>
            <person name="Caggese C."/>
            <person name="Calvi B.R."/>
            <person name="Bernardo de Carvalho A."/>
            <person name="Caspi A."/>
            <person name="Castrezana S."/>
            <person name="Celniker S.E."/>
            <person name="Chang J.L."/>
            <person name="Chapple C."/>
            <person name="Chatterji S."/>
            <person name="Chinwalla A."/>
            <person name="Civetta A."/>
            <person name="Clifton S.W."/>
            <person name="Comeron J.M."/>
            <person name="Costello J.C."/>
            <person name="Coyne J.A."/>
            <person name="Daub J."/>
            <person name="David R.G."/>
            <person name="Delcher A.L."/>
            <person name="Delehaunty K."/>
            <person name="Do C.B."/>
            <person name="Ebling H."/>
            <person name="Edwards K."/>
            <person name="Eickbush T."/>
            <person name="Evans J.D."/>
            <person name="Filipski A."/>
            <person name="Findeiss S."/>
            <person name="Freyhult E."/>
            <person name="Fulton L."/>
            <person name="Fulton R."/>
            <person name="Garcia A.C."/>
            <person name="Gardiner A."/>
            <person name="Garfield D.A."/>
            <person name="Garvin B.E."/>
            <person name="Gibson G."/>
            <person name="Gilbert D."/>
            <person name="Gnerre S."/>
            <person name="Godfrey J."/>
            <person name="Good R."/>
            <person name="Gotea V."/>
            <person name="Gravely B."/>
            <person name="Greenberg A.J."/>
            <person name="Griffiths-Jones S."/>
            <person name="Gross S."/>
            <person name="Guigo R."/>
            <person name="Gustafson E.A."/>
            <person name="Haerty W."/>
            <person name="Hahn M.W."/>
            <person name="Halligan D.L."/>
            <person name="Halpern A.L."/>
            <person name="Halter G.M."/>
            <person name="Han M.V."/>
            <person name="Heger A."/>
            <person name="Hillier L."/>
            <person name="Hinrichs A.S."/>
            <person name="Holmes I."/>
            <person name="Hoskins R.A."/>
            <person name="Hubisz M.J."/>
            <person name="Hultmark D."/>
            <person name="Huntley M.A."/>
            <person name="Jaffe D.B."/>
            <person name="Jagadeeshan S."/>
            <person name="Jeck W.R."/>
            <person name="Johnson J."/>
            <person name="Jones C.D."/>
            <person name="Jordan W.C."/>
            <person name="Karpen G.H."/>
            <person name="Kataoka E."/>
            <person name="Keightley P.D."/>
            <person name="Kheradpour P."/>
            <person name="Kirkness E.F."/>
            <person name="Koerich L.B."/>
            <person name="Kristiansen K."/>
            <person name="Kudrna D."/>
            <person name="Kulathinal R.J."/>
            <person name="Kumar S."/>
            <person name="Kwok R."/>
            <person name="Lander E."/>
            <person name="Langley C.H."/>
            <person name="Lapoint R."/>
            <person name="Lazzaro B.P."/>
            <person name="Lee S.J."/>
            <person name="Levesque L."/>
            <person name="Li R."/>
            <person name="Lin C.F."/>
            <person name="Lin M.F."/>
            <person name="Lindblad-Toh K."/>
            <person name="Llopart A."/>
            <person name="Long M."/>
            <person name="Low L."/>
            <person name="Lozovsky E."/>
            <person name="Lu J."/>
            <person name="Luo M."/>
            <person name="Machado C.A."/>
            <person name="Makalowski W."/>
            <person name="Marzo M."/>
            <person name="Matsuda M."/>
            <person name="Matzkin L."/>
            <person name="McAllister B."/>
            <person name="McBride C.S."/>
            <person name="McKernan B."/>
            <person name="McKernan K."/>
            <person name="Mendez-Lago M."/>
            <person name="Minx P."/>
            <person name="Mollenhauer M.U."/>
            <person name="Montooth K."/>
            <person name="Mount S.M."/>
            <person name="Mu X."/>
            <person name="Myers E."/>
            <person name="Negre B."/>
            <person name="Newfeld S."/>
            <person name="Nielsen R."/>
            <person name="Noor M.A."/>
            <person name="O'Grady P."/>
            <person name="Pachter L."/>
            <person name="Papaceit M."/>
            <person name="Parisi M.J."/>
            <person name="Parisi M."/>
            <person name="Parts L."/>
            <person name="Pedersen J.S."/>
            <person name="Pesole G."/>
            <person name="Phillippy A.M."/>
            <person name="Ponting C.P."/>
            <person name="Pop M."/>
            <person name="Porcelli D."/>
            <person name="Powell J.R."/>
            <person name="Prohaska S."/>
            <person name="Pruitt K."/>
            <person name="Puig M."/>
            <person name="Quesneville H."/>
            <person name="Ram K.R."/>
            <person name="Rand D."/>
            <person name="Rasmussen M.D."/>
            <person name="Reed L.K."/>
            <person name="Reenan R."/>
            <person name="Reily A."/>
            <person name="Remington K.A."/>
            <person name="Rieger T.T."/>
            <person name="Ritchie M.G."/>
            <person name="Robin C."/>
            <person name="Rogers Y.H."/>
            <person name="Rohde C."/>
            <person name="Rozas J."/>
            <person name="Rubenfield M.J."/>
            <person name="Ruiz A."/>
            <person name="Russo S."/>
            <person name="Salzberg S.L."/>
            <person name="Sanchez-Gracia A."/>
            <person name="Saranga D.J."/>
            <person name="Sato H."/>
            <person name="Schaeffer S.W."/>
            <person name="Schatz M.C."/>
            <person name="Schlenke T."/>
            <person name="Schwartz R."/>
            <person name="Segarra C."/>
            <person name="Singh R.S."/>
            <person name="Sirot L."/>
            <person name="Sirota M."/>
            <person name="Sisneros N.B."/>
            <person name="Smith C.D."/>
            <person name="Smith T.F."/>
            <person name="Spieth J."/>
            <person name="Stage D.E."/>
            <person name="Stark A."/>
            <person name="Stephan W."/>
            <person name="Strausberg R.L."/>
            <person name="Strempel S."/>
            <person name="Sturgill D."/>
            <person name="Sutton G."/>
            <person name="Sutton G.G."/>
            <person name="Tao W."/>
            <person name="Teichmann S."/>
            <person name="Tobari Y.N."/>
            <person name="Tomimura Y."/>
            <person name="Tsolas J.M."/>
            <person name="Valente V.L."/>
            <person name="Venter E."/>
            <person name="Venter J.C."/>
            <person name="Vicario S."/>
            <person name="Vieira F.G."/>
            <person name="Vilella A.J."/>
            <person name="Villasante A."/>
            <person name="Walenz B."/>
            <person name="Wang J."/>
            <person name="Wasserman M."/>
            <person name="Watts T."/>
            <person name="Wilson D."/>
            <person name="Wilson R.K."/>
            <person name="Wing R.A."/>
            <person name="Wolfner M.F."/>
            <person name="Wong A."/>
            <person name="Wong G.K."/>
            <person name="Wu C.I."/>
            <person name="Wu G."/>
            <person name="Yamamoto D."/>
            <person name="Yang H.P."/>
            <person name="Yang S.P."/>
            <person name="Yorke J.A."/>
            <person name="Yoshida K."/>
            <person name="Zdobnov E."/>
            <person name="Zhang P."/>
            <person name="Zhang Y."/>
            <person name="Zimin A.V."/>
            <person name="Baldwin J."/>
            <person name="Abdouelleil A."/>
            <person name="Abdulkadir J."/>
            <person name="Abebe A."/>
            <person name="Abera B."/>
            <person name="Abreu J."/>
            <person name="Acer S.C."/>
            <person name="Aftuck L."/>
            <person name="Alexander A."/>
            <person name="An P."/>
            <person name="Anderson E."/>
            <person name="Anderson S."/>
            <person name="Arachi H."/>
            <person name="Azer M."/>
            <person name="Bachantsang P."/>
            <person name="Barry A."/>
            <person name="Bayul T."/>
            <person name="Berlin A."/>
            <person name="Bessette D."/>
            <person name="Bloom T."/>
            <person name="Blye J."/>
            <person name="Boguslavskiy L."/>
            <person name="Bonnet C."/>
            <person name="Boukhgalter B."/>
            <person name="Bourzgui I."/>
            <person name="Brown A."/>
            <person name="Cahill P."/>
            <person name="Channer S."/>
            <person name="Cheshatsang Y."/>
            <person name="Chuda L."/>
            <person name="Citroen M."/>
            <person name="Collymore A."/>
            <person name="Cooke P."/>
            <person name="Costello M."/>
            <person name="D'Aco K."/>
            <person name="Daza R."/>
            <person name="De Haan G."/>
            <person name="DeGray S."/>
            <person name="DeMaso C."/>
            <person name="Dhargay N."/>
            <person name="Dooley K."/>
            <person name="Dooley E."/>
            <person name="Doricent M."/>
            <person name="Dorje P."/>
            <person name="Dorjee K."/>
            <person name="Dupes A."/>
            <person name="Elong R."/>
            <person name="Falk J."/>
            <person name="Farina A."/>
            <person name="Faro S."/>
            <person name="Ferguson D."/>
            <person name="Fisher S."/>
            <person name="Foley C.D."/>
            <person name="Franke A."/>
            <person name="Friedrich D."/>
            <person name="Gadbois L."/>
            <person name="Gearin G."/>
            <person name="Gearin C.R."/>
            <person name="Giannoukos G."/>
            <person name="Goode T."/>
            <person name="Graham J."/>
            <person name="Grandbois E."/>
            <person name="Grewal S."/>
            <person name="Gyaltsen K."/>
            <person name="Hafez N."/>
            <person name="Hagos B."/>
            <person name="Hall J."/>
            <person name="Henson C."/>
            <person name="Hollinger A."/>
            <person name="Honan T."/>
            <person name="Huard M.D."/>
            <person name="Hughes L."/>
            <person name="Hurhula B."/>
            <person name="Husby M.E."/>
            <person name="Kamat A."/>
            <person name="Kanga B."/>
            <person name="Kashin S."/>
            <person name="Khazanovich D."/>
            <person name="Kisner P."/>
            <person name="Lance K."/>
            <person name="Lara M."/>
            <person name="Lee W."/>
            <person name="Lennon N."/>
            <person name="Letendre F."/>
            <person name="LeVine R."/>
            <person name="Lipovsky A."/>
            <person name="Liu X."/>
            <person name="Liu J."/>
            <person name="Liu S."/>
            <person name="Lokyitsang T."/>
            <person name="Lokyitsang Y."/>
            <person name="Lubonja R."/>
            <person name="Lui A."/>
            <person name="MacDonald P."/>
            <person name="Magnisalis V."/>
            <person name="Maru K."/>
            <person name="Matthews C."/>
            <person name="McCusker W."/>
            <person name="McDonough S."/>
            <person name="Mehta T."/>
            <person name="Meldrim J."/>
            <person name="Meneus L."/>
            <person name="Mihai O."/>
            <person name="Mihalev A."/>
            <person name="Mihova T."/>
            <person name="Mittelman R."/>
            <person name="Mlenga V."/>
            <person name="Montmayeur A."/>
            <person name="Mulrain L."/>
            <person name="Navidi A."/>
            <person name="Naylor J."/>
            <person name="Negash T."/>
            <person name="Nguyen T."/>
            <person name="Nguyen N."/>
            <person name="Nicol R."/>
            <person name="Norbu C."/>
            <person name="Norbu N."/>
            <person name="Novod N."/>
            <person name="O'Neill B."/>
            <person name="Osman S."/>
            <person name="Markiewicz E."/>
            <person name="Oyono O.L."/>
            <person name="Patti C."/>
            <person name="Phunkhang P."/>
            <person name="Pierre F."/>
            <person name="Priest M."/>
            <person name="Raghuraman S."/>
            <person name="Rege F."/>
            <person name="Reyes R."/>
            <person name="Rise C."/>
            <person name="Rogov P."/>
            <person name="Ross K."/>
            <person name="Ryan E."/>
            <person name="Settipalli S."/>
            <person name="Shea T."/>
            <person name="Sherpa N."/>
            <person name="Shi L."/>
            <person name="Shih D."/>
            <person name="Sparrow T."/>
            <person name="Spaulding J."/>
            <person name="Stalker J."/>
            <person name="Stange-Thomann N."/>
            <person name="Stavropoulos S."/>
            <person name="Stone C."/>
            <person name="Strader C."/>
            <person name="Tesfaye S."/>
            <person name="Thomson T."/>
            <person name="Thoulutsang Y."/>
            <person name="Thoulutsang D."/>
            <person name="Topham K."/>
            <person name="Topping I."/>
            <person name="Tsamla T."/>
            <person name="Vassiliev H."/>
            <person name="Vo A."/>
            <person name="Wangchuk T."/>
            <person name="Wangdi T."/>
            <person name="Weiand M."/>
            <person name="Wilkinson J."/>
            <person name="Wilson A."/>
            <person name="Yadav S."/>
            <person name="Young G."/>
            <person name="Yu Q."/>
            <person name="Zembek L."/>
            <person name="Zhong D."/>
            <person name="Zimmer A."/>
            <person name="Zwirko Z."/>
            <person name="Jaffe D.B."/>
            <person name="Alvarez P."/>
            <person name="Brockman W."/>
            <person name="Butler J."/>
            <person name="Chin C."/>
            <person name="Gnerre S."/>
            <person name="Grabherr M."/>
            <person name="Kleber M."/>
            <person name="Mauceli E."/>
            <person name="MacCallum I."/>
        </authorList>
    </citation>
    <scope>NUCLEOTIDE SEQUENCE [LARGE SCALE GENOMIC DNA]</scope>
    <source>
        <strain evidence="9">Tucson 14030-0811.24</strain>
    </source>
</reference>
<evidence type="ECO:0000256" key="2">
    <source>
        <dbReference type="ARBA" id="ARBA00022801"/>
    </source>
</evidence>
<feature type="binding site" evidence="5">
    <location>
        <begin position="303"/>
        <end position="307"/>
    </location>
    <ligand>
        <name>ATP</name>
        <dbReference type="ChEBI" id="CHEBI:30616"/>
    </ligand>
</feature>
<evidence type="ECO:0000313" key="9">
    <source>
        <dbReference type="Proteomes" id="UP000007798"/>
    </source>
</evidence>
<evidence type="ECO:0000313" key="8">
    <source>
        <dbReference type="EMBL" id="KRF99272.1"/>
    </source>
</evidence>
<evidence type="ECO:0000256" key="4">
    <source>
        <dbReference type="PIRSR" id="PIRSR600407-1"/>
    </source>
</evidence>
<accession>A0A0Q9WUP4</accession>
<keyword evidence="5" id="KW-0067">ATP-binding</keyword>
<dbReference type="Proteomes" id="UP000007798">
    <property type="component" value="Unassembled WGS sequence"/>
</dbReference>
<dbReference type="OrthoDB" id="6372431at2759"/>
<dbReference type="GO" id="GO:0017110">
    <property type="term" value="F:nucleoside diphosphate phosphatase activity"/>
    <property type="evidence" value="ECO:0007669"/>
    <property type="project" value="UniProtKB-EC"/>
</dbReference>
<dbReference type="FunFam" id="3.30.420.40:FF:000052">
    <property type="entry name" value="Ectonucleoside triphosphate diphosphohydrolase 5"/>
    <property type="match status" value="1"/>
</dbReference>
<gene>
    <name evidence="8" type="primary">Dwil\GK18683</name>
    <name evidence="8" type="ORF">Dwil_GK18683</name>
</gene>
<dbReference type="PANTHER" id="PTHR11782">
    <property type="entry name" value="ADENOSINE/GUANOSINE DIPHOSPHATASE"/>
    <property type="match status" value="1"/>
</dbReference>
<dbReference type="GO" id="GO:0005524">
    <property type="term" value="F:ATP binding"/>
    <property type="evidence" value="ECO:0007669"/>
    <property type="project" value="UniProtKB-KW"/>
</dbReference>
<keyword evidence="5" id="KW-0547">Nucleotide-binding</keyword>
<sequence length="537" mass="58999">MTTTDLRKRKLATDDKPAAGNRRKGSSGSGSGVTGGRGPSGLKLSFLCLVVSVVLLLFVFGVYHLYKIKHKSEPDPSHQPILTKPSTFHPVSMPYHHDSLHVNVMPSKPKPTPEHSLHVDNEYDPTTAGISENASPYLARLATKLGYSKVQYAAIIDAGSTGSRVLAYKFNRSFLDNKLVLYEELFKERKPGLSSFADNPSEGAHSIKLLLDEARAFIPKEHWSSTPLVLKATAGLRLLPASKAENLLNAVRDLFAKSEFSVDMDAVEIMDGTDEGIFSWFTVNFLLGRLSKTNQAAALDLGGGSTQVTFSPTDPDQVPVYDKFMHEVVTSSKKINVFTHSYLGLGLMAARHAVFTHGYGKDDTIIESACVNPIIANRTWTYGNVQYKVSGKGEAADIKSSAEQPVVDFEACLELVKSKVMPLVKPKPFTLKQHTVAAFSYYFERAIESGLVDPLAGGETTVEAYRKKAQEICAIPNDEQPFMCFDLTFISTLLREGFGLNEGKKIKLYKKIDGHEISWALGCAYNVLTSDEKFNNS</sequence>
<evidence type="ECO:0000256" key="1">
    <source>
        <dbReference type="ARBA" id="ARBA00009283"/>
    </source>
</evidence>
<evidence type="ECO:0000256" key="5">
    <source>
        <dbReference type="PIRSR" id="PIRSR600407-2"/>
    </source>
</evidence>
<comment type="similarity">
    <text evidence="1">Belongs to the GDA1/CD39 NTPase family.</text>
</comment>
<keyword evidence="7" id="KW-1133">Transmembrane helix</keyword>
<dbReference type="STRING" id="7260.A0A0Q9WUP4"/>
<protein>
    <recommendedName>
        <fullName evidence="3">nucleoside diphosphate phosphatase</fullName>
        <ecNumber evidence="3">3.6.1.6</ecNumber>
    </recommendedName>
</protein>
<dbReference type="CDD" id="cd24046">
    <property type="entry name" value="ASKHA_NBD_NTPDase5-like"/>
    <property type="match status" value="1"/>
</dbReference>
<dbReference type="SMR" id="A0A0Q9WUP4"/>
<dbReference type="Gene3D" id="3.30.420.150">
    <property type="entry name" value="Exopolyphosphatase. Domain 2"/>
    <property type="match status" value="1"/>
</dbReference>
<keyword evidence="7" id="KW-0812">Transmembrane</keyword>
<feature type="transmembrane region" description="Helical" evidence="7">
    <location>
        <begin position="44"/>
        <end position="66"/>
    </location>
</feature>
<feature type="compositionally biased region" description="Gly residues" evidence="6">
    <location>
        <begin position="27"/>
        <end position="36"/>
    </location>
</feature>
<dbReference type="Pfam" id="PF01150">
    <property type="entry name" value="GDA1_CD39"/>
    <property type="match status" value="1"/>
</dbReference>
<keyword evidence="2" id="KW-0378">Hydrolase</keyword>
<evidence type="ECO:0000256" key="6">
    <source>
        <dbReference type="SAM" id="MobiDB-lite"/>
    </source>
</evidence>
<dbReference type="Gene3D" id="3.30.420.40">
    <property type="match status" value="1"/>
</dbReference>
<dbReference type="InterPro" id="IPR000407">
    <property type="entry name" value="GDA1_CD39_NTPase"/>
</dbReference>
<dbReference type="EC" id="3.6.1.6" evidence="3"/>
<evidence type="ECO:0000256" key="3">
    <source>
        <dbReference type="ARBA" id="ARBA00038863"/>
    </source>
</evidence>
<dbReference type="AlphaFoldDB" id="A0A0Q9WUP4"/>
<dbReference type="PANTHER" id="PTHR11782:SF127">
    <property type="entry name" value="NTPASE, ISOFORM F"/>
    <property type="match status" value="1"/>
</dbReference>
<dbReference type="FunCoup" id="A0A0Q9WUP4">
    <property type="interactions" value="1087"/>
</dbReference>
<organism evidence="8 9">
    <name type="scientific">Drosophila willistoni</name>
    <name type="common">Fruit fly</name>
    <dbReference type="NCBI Taxonomy" id="7260"/>
    <lineage>
        <taxon>Eukaryota</taxon>
        <taxon>Metazoa</taxon>
        <taxon>Ecdysozoa</taxon>
        <taxon>Arthropoda</taxon>
        <taxon>Hexapoda</taxon>
        <taxon>Insecta</taxon>
        <taxon>Pterygota</taxon>
        <taxon>Neoptera</taxon>
        <taxon>Endopterygota</taxon>
        <taxon>Diptera</taxon>
        <taxon>Brachycera</taxon>
        <taxon>Muscomorpha</taxon>
        <taxon>Ephydroidea</taxon>
        <taxon>Drosophilidae</taxon>
        <taxon>Drosophila</taxon>
        <taxon>Sophophora</taxon>
    </lineage>
</organism>
<dbReference type="InParanoid" id="A0A0Q9WUP4"/>
<proteinExistence type="inferred from homology"/>